<keyword evidence="6 9" id="KW-0560">Oxidoreductase</keyword>
<dbReference type="SUPFAM" id="SSF48168">
    <property type="entry name" value="R1 subunit of ribonucleotide reductase, N-terminal domain"/>
    <property type="match status" value="1"/>
</dbReference>
<dbReference type="InterPro" id="IPR013346">
    <property type="entry name" value="NrdE_NrdA_C"/>
</dbReference>
<dbReference type="KEGG" id="vg:77925782"/>
<dbReference type="NCBIfam" id="NF006578">
    <property type="entry name" value="PRK09103.1"/>
    <property type="match status" value="1"/>
</dbReference>
<comment type="similarity">
    <text evidence="1 9">Belongs to the ribonucleoside diphosphate reductase large chain family.</text>
</comment>
<dbReference type="PANTHER" id="PTHR11573">
    <property type="entry name" value="RIBONUCLEOSIDE-DIPHOSPHATE REDUCTASE LARGE CHAIN"/>
    <property type="match status" value="1"/>
</dbReference>
<keyword evidence="3" id="KW-0021">Allosteric enzyme</keyword>
<name>A0AAE7WII3_9CAUD</name>
<dbReference type="InterPro" id="IPR013509">
    <property type="entry name" value="RNR_lsu_N"/>
</dbReference>
<dbReference type="EMBL" id="MZ348423">
    <property type="protein sequence ID" value="QYN80404.1"/>
    <property type="molecule type" value="Genomic_DNA"/>
</dbReference>
<organism evidence="12 13">
    <name type="scientific">Kosakonia phage 305</name>
    <dbReference type="NCBI Taxonomy" id="2863193"/>
    <lineage>
        <taxon>Viruses</taxon>
        <taxon>Duplodnaviria</taxon>
        <taxon>Heunggongvirae</taxon>
        <taxon>Uroviricota</taxon>
        <taxon>Caudoviricetes</taxon>
        <taxon>Pantevenvirales</taxon>
        <taxon>Straboviridae</taxon>
        <taxon>Tevenvirinae</taxon>
        <taxon>Kanagawavirus</taxon>
        <taxon>Kanagawavirus threeohfive</taxon>
    </lineage>
</organism>
<dbReference type="RefSeq" id="YP_010650210.1">
    <property type="nucleotide sequence ID" value="NC_070776.1"/>
</dbReference>
<dbReference type="PROSITE" id="PS00089">
    <property type="entry name" value="RIBORED_LARGE"/>
    <property type="match status" value="1"/>
</dbReference>
<evidence type="ECO:0000256" key="3">
    <source>
        <dbReference type="ARBA" id="ARBA00022533"/>
    </source>
</evidence>
<dbReference type="InterPro" id="IPR005144">
    <property type="entry name" value="ATP-cone_dom"/>
</dbReference>
<evidence type="ECO:0000256" key="4">
    <source>
        <dbReference type="ARBA" id="ARBA00022741"/>
    </source>
</evidence>
<evidence type="ECO:0000256" key="5">
    <source>
        <dbReference type="ARBA" id="ARBA00022840"/>
    </source>
</evidence>
<dbReference type="GO" id="GO:0009263">
    <property type="term" value="P:deoxyribonucleotide biosynthetic process"/>
    <property type="evidence" value="ECO:0007669"/>
    <property type="project" value="UniProtKB-KW"/>
</dbReference>
<dbReference type="NCBIfam" id="TIGR02506">
    <property type="entry name" value="NrdE_NrdA"/>
    <property type="match status" value="1"/>
</dbReference>
<proteinExistence type="inferred from homology"/>
<feature type="region of interest" description="Disordered" evidence="10">
    <location>
        <begin position="618"/>
        <end position="639"/>
    </location>
</feature>
<evidence type="ECO:0000256" key="1">
    <source>
        <dbReference type="ARBA" id="ARBA00010406"/>
    </source>
</evidence>
<evidence type="ECO:0000259" key="11">
    <source>
        <dbReference type="PROSITE" id="PS51161"/>
    </source>
</evidence>
<dbReference type="PRINTS" id="PR01183">
    <property type="entry name" value="RIBORDTASEM1"/>
</dbReference>
<dbReference type="Gene3D" id="3.20.70.20">
    <property type="match status" value="1"/>
</dbReference>
<evidence type="ECO:0000256" key="10">
    <source>
        <dbReference type="SAM" id="MobiDB-lite"/>
    </source>
</evidence>
<dbReference type="EC" id="1.17.4.1" evidence="2 9"/>
<reference evidence="13" key="1">
    <citation type="journal article" date="2021" name="Viruses">
        <title>Novel Viruses That Lyse Plant and Human Strains of Kosakonia cowanii.</title>
        <authorList>
            <person name="Petrzik K."/>
            <person name="Brazdova S."/>
            <person name="Krawczyk K."/>
        </authorList>
    </citation>
    <scope>NUCLEOTIDE SEQUENCE [LARGE SCALE GENOMIC DNA]</scope>
</reference>
<dbReference type="InterPro" id="IPR008926">
    <property type="entry name" value="RNR_R1-su_N"/>
</dbReference>
<keyword evidence="4 8" id="KW-0547">Nucleotide-binding</keyword>
<dbReference type="Pfam" id="PF02867">
    <property type="entry name" value="Ribonuc_red_lgC"/>
    <property type="match status" value="1"/>
</dbReference>
<sequence length="751" mass="85330">MQVVKSSGIATLFEPNKIIQVLDWATKNTNIDPYDLYERVKPYLQDGMTTRDIQTAIIKVAANAISVQEPDFQYVASNLAMFALRKDVYGQFEPPSFIDHISRVVNEGLYDKEILQKWSAEEIAYLESRIDHNRDFELTYAGTMQLKEKYLVKNRSTGKVYETPQFAFMLIGMCLHQDEPNERIKHVLRFYDAVSQRQISLPTPIMAGVRTPTRQFSSCVVIEGGDSLNSINKAANSIIKYISKRAGIGINAGMIRAEGSKIGHGEVKHTGVIPFWKHFQTAVKSCSQGGVRGGAATLYYPIWHLEVENLLVLKNNKGVDENRIRHLDYGVQINDLMIERLIKNDYITLFSPEIMAGALYESYFKNADEFRELYEQLEKDPTVRKKRIKALELFETFFTERSGTARIYPYFVDNVGDHGPFIRDIATVKQSNLCCEIALPTKDVGGDDPEIALCTLAAFVLDSFDYQDQDMVNELSEVMVRALDNLLDYQDYPVEEALKAKKRRALGVGVTNYAGFLANNFATYDDANDLTHELFERLQYGLITASVKLAKEKGYCEYYSDTRWSRGELPIDWYNKKIDNVAAPNYVCDWEQLREDLRVHGIRNSTLSALMPCESSSQVSNSTNGIEPPRGPVSVKESKEGSFNQVVPKVEDNLELYDYLWQMTKRGMRGYLTQAAIMQKFVCQSISTNFSYDPANFPKGKVEMSVMMRDMLYFWSLGGKTAYYHNTRDGSGTDDYEIEGPKADDCAACKL</sequence>
<accession>A0AAE7WII3</accession>
<keyword evidence="13" id="KW-1185">Reference proteome</keyword>
<dbReference type="GeneID" id="77925782"/>
<dbReference type="InterPro" id="IPR039718">
    <property type="entry name" value="Rrm1"/>
</dbReference>
<dbReference type="Proteomes" id="UP000828441">
    <property type="component" value="Segment"/>
</dbReference>
<evidence type="ECO:0000256" key="8">
    <source>
        <dbReference type="PROSITE-ProRule" id="PRU00492"/>
    </source>
</evidence>
<dbReference type="GO" id="GO:0004748">
    <property type="term" value="F:ribonucleoside-diphosphate reductase activity, thioredoxin disulfide as acceptor"/>
    <property type="evidence" value="ECO:0007669"/>
    <property type="project" value="UniProtKB-EC"/>
</dbReference>
<evidence type="ECO:0000256" key="7">
    <source>
        <dbReference type="ARBA" id="ARBA00023116"/>
    </source>
</evidence>
<dbReference type="PANTHER" id="PTHR11573:SF6">
    <property type="entry name" value="RIBONUCLEOSIDE-DIPHOSPHATE REDUCTASE LARGE SUBUNIT"/>
    <property type="match status" value="1"/>
</dbReference>
<comment type="function">
    <text evidence="9">Provides the precursors necessary for DNA synthesis. Catalyzes the biosynthesis of deoxyribonucleotides from the corresponding ribonucleotides.</text>
</comment>
<comment type="catalytic activity">
    <reaction evidence="9">
        <text>a 2'-deoxyribonucleoside 5'-diphosphate + [thioredoxin]-disulfide + H2O = a ribonucleoside 5'-diphosphate + [thioredoxin]-dithiol</text>
        <dbReference type="Rhea" id="RHEA:23252"/>
        <dbReference type="Rhea" id="RHEA-COMP:10698"/>
        <dbReference type="Rhea" id="RHEA-COMP:10700"/>
        <dbReference type="ChEBI" id="CHEBI:15377"/>
        <dbReference type="ChEBI" id="CHEBI:29950"/>
        <dbReference type="ChEBI" id="CHEBI:50058"/>
        <dbReference type="ChEBI" id="CHEBI:57930"/>
        <dbReference type="ChEBI" id="CHEBI:73316"/>
        <dbReference type="EC" id="1.17.4.1"/>
    </reaction>
</comment>
<evidence type="ECO:0000256" key="6">
    <source>
        <dbReference type="ARBA" id="ARBA00023002"/>
    </source>
</evidence>
<dbReference type="Pfam" id="PF03477">
    <property type="entry name" value="ATP-cone"/>
    <property type="match status" value="1"/>
</dbReference>
<evidence type="ECO:0000256" key="2">
    <source>
        <dbReference type="ARBA" id="ARBA00012274"/>
    </source>
</evidence>
<feature type="domain" description="ATP-cone" evidence="11">
    <location>
        <begin position="1"/>
        <end position="90"/>
    </location>
</feature>
<evidence type="ECO:0000256" key="9">
    <source>
        <dbReference type="RuleBase" id="RU003410"/>
    </source>
</evidence>
<dbReference type="InterPro" id="IPR000788">
    <property type="entry name" value="RNR_lg_C"/>
</dbReference>
<dbReference type="SUPFAM" id="SSF51998">
    <property type="entry name" value="PFL-like glycyl radical enzymes"/>
    <property type="match status" value="1"/>
</dbReference>
<protein>
    <recommendedName>
        <fullName evidence="2 9">Ribonucleoside-diphosphate reductase</fullName>
        <ecNumber evidence="2 9">1.17.4.1</ecNumber>
    </recommendedName>
</protein>
<keyword evidence="5 8" id="KW-0067">ATP-binding</keyword>
<dbReference type="GO" id="GO:0005524">
    <property type="term" value="F:ATP binding"/>
    <property type="evidence" value="ECO:0007669"/>
    <property type="project" value="UniProtKB-UniRule"/>
</dbReference>
<dbReference type="PROSITE" id="PS51161">
    <property type="entry name" value="ATP_CONE"/>
    <property type="match status" value="1"/>
</dbReference>
<dbReference type="Pfam" id="PF00317">
    <property type="entry name" value="Ribonuc_red_lgN"/>
    <property type="match status" value="1"/>
</dbReference>
<evidence type="ECO:0000313" key="12">
    <source>
        <dbReference type="EMBL" id="QYN80404.1"/>
    </source>
</evidence>
<evidence type="ECO:0000313" key="13">
    <source>
        <dbReference type="Proteomes" id="UP000828441"/>
    </source>
</evidence>
<keyword evidence="7 9" id="KW-0215">Deoxyribonucleotide synthesis</keyword>